<keyword evidence="2" id="KW-0614">Plasmid</keyword>
<dbReference type="HOGENOM" id="CLU_041256_0_0_9"/>
<geneLocation type="plasmid" evidence="2 3">
    <name>pBWB403</name>
</geneLocation>
<feature type="region of interest" description="Disordered" evidence="1">
    <location>
        <begin position="502"/>
        <end position="541"/>
    </location>
</feature>
<evidence type="ECO:0008006" key="4">
    <source>
        <dbReference type="Google" id="ProtNLM"/>
    </source>
</evidence>
<dbReference type="KEGG" id="bwe:BcerKBAB4_5341"/>
<name>A9VVM0_BACMK</name>
<evidence type="ECO:0000313" key="3">
    <source>
        <dbReference type="Proteomes" id="UP000002154"/>
    </source>
</evidence>
<feature type="compositionally biased region" description="Acidic residues" evidence="1">
    <location>
        <begin position="525"/>
        <end position="541"/>
    </location>
</feature>
<gene>
    <name evidence="2" type="ordered locus">BcerKBAB4_5341</name>
</gene>
<reference evidence="2 3" key="1">
    <citation type="journal article" date="2008" name="Chem. Biol. Interact.">
        <title>Extending the Bacillus cereus group genomics to putative food-borne pathogens of different toxicity.</title>
        <authorList>
            <person name="Lapidus A."/>
            <person name="Goltsman E."/>
            <person name="Auger S."/>
            <person name="Galleron N."/>
            <person name="Segurens B."/>
            <person name="Dossat C."/>
            <person name="Land M.L."/>
            <person name="Broussolle V."/>
            <person name="Brillard J."/>
            <person name="Guinebretiere M.H."/>
            <person name="Sanchis V."/>
            <person name="Nguen-The C."/>
            <person name="Lereclus D."/>
            <person name="Richardson P."/>
            <person name="Wincker P."/>
            <person name="Weissenbach J."/>
            <person name="Ehrlich S.D."/>
            <person name="Sorokin A."/>
        </authorList>
    </citation>
    <scope>NUCLEOTIDE SEQUENCE [LARGE SCALE GENOMIC DNA]</scope>
    <source>
        <strain evidence="2 3">KBAB4</strain>
        <plasmid evidence="2 3">pBWB403</plasmid>
    </source>
</reference>
<protein>
    <recommendedName>
        <fullName evidence="4">Phage portal protein</fullName>
    </recommendedName>
</protein>
<dbReference type="Proteomes" id="UP000002154">
    <property type="component" value="Plasmid pBWB403"/>
</dbReference>
<dbReference type="EMBL" id="CP000906">
    <property type="protein sequence ID" value="ABY46835.1"/>
    <property type="molecule type" value="Genomic_DNA"/>
</dbReference>
<organism evidence="2 3">
    <name type="scientific">Bacillus mycoides (strain KBAB4)</name>
    <name type="common">Bacillus weihenstephanensis</name>
    <dbReference type="NCBI Taxonomy" id="315730"/>
    <lineage>
        <taxon>Bacteria</taxon>
        <taxon>Bacillati</taxon>
        <taxon>Bacillota</taxon>
        <taxon>Bacilli</taxon>
        <taxon>Bacillales</taxon>
        <taxon>Bacillaceae</taxon>
        <taxon>Bacillus</taxon>
        <taxon>Bacillus cereus group</taxon>
    </lineage>
</organism>
<proteinExistence type="predicted"/>
<accession>A9VVM0</accession>
<dbReference type="AlphaFoldDB" id="A9VVM0"/>
<evidence type="ECO:0000256" key="1">
    <source>
        <dbReference type="SAM" id="MobiDB-lite"/>
    </source>
</evidence>
<feature type="compositionally biased region" description="Basic and acidic residues" evidence="1">
    <location>
        <begin position="502"/>
        <end position="517"/>
    </location>
</feature>
<evidence type="ECO:0000313" key="2">
    <source>
        <dbReference type="EMBL" id="ABY46835.1"/>
    </source>
</evidence>
<sequence length="541" mass="62015">MFNKLLRREKHDDSIEYEYRPSDTLFEKGKLFPPTDDLERLAKYERGRKLYEGNFRDLPKRAQELLKDTPHVKRLQSLYLAVNLTDIIIHKPADLMFSEDPSFESGMNADSTEQLRLSSIVEENDMSALGQELVVGAGIRGDAFIKTYFSYREDFSELPFVPKGVEMEAIIESQDPSTVFPELARGSKKKFKAVNIAQIEWVMELNGEEHPYLNVERHLAGFIQYRRFKLNPLPQIITEYKVTQKQYEILEEVATDRDHDVVETGVPMNLIRHIPYKATDTHWNGISSTEKIESLIYAINDRLTQIDYILLKHSDPTAYGPDLQQVEMTWGGRYIPMRKEEVAPSYMTWDGKLADAFKQLETLINLVFQVSETPQWLFGTTIGNAGGTGTSHTDGSAIKARFMPILSKVKRIRTNIDRAFRDSLYISQLLENTANEIGFTHYTAVYPKIRWRDGLPANEKELAEVMQIRTGGRPTIDVRTAIKNMDGLDDAQAEAIIEAMEKDGEADKLAQPEDFNKFDPLAQVDVEEEKPEEKETEEVDE</sequence>